<reference evidence="1" key="2">
    <citation type="journal article" date="2015" name="Fish Shellfish Immunol.">
        <title>Early steps in the European eel (Anguilla anguilla)-Vibrio vulnificus interaction in the gills: Role of the RtxA13 toxin.</title>
        <authorList>
            <person name="Callol A."/>
            <person name="Pajuelo D."/>
            <person name="Ebbesson L."/>
            <person name="Teles M."/>
            <person name="MacKenzie S."/>
            <person name="Amaro C."/>
        </authorList>
    </citation>
    <scope>NUCLEOTIDE SEQUENCE</scope>
</reference>
<proteinExistence type="predicted"/>
<dbReference type="EMBL" id="GBXM01022183">
    <property type="protein sequence ID" value="JAH86394.1"/>
    <property type="molecule type" value="Transcribed_RNA"/>
</dbReference>
<accession>A0A0E9W7P4</accession>
<protein>
    <submittedName>
        <fullName evidence="1">Uncharacterized protein</fullName>
    </submittedName>
</protein>
<name>A0A0E9W7P4_ANGAN</name>
<organism evidence="1">
    <name type="scientific">Anguilla anguilla</name>
    <name type="common">European freshwater eel</name>
    <name type="synonym">Muraena anguilla</name>
    <dbReference type="NCBI Taxonomy" id="7936"/>
    <lineage>
        <taxon>Eukaryota</taxon>
        <taxon>Metazoa</taxon>
        <taxon>Chordata</taxon>
        <taxon>Craniata</taxon>
        <taxon>Vertebrata</taxon>
        <taxon>Euteleostomi</taxon>
        <taxon>Actinopterygii</taxon>
        <taxon>Neopterygii</taxon>
        <taxon>Teleostei</taxon>
        <taxon>Anguilliformes</taxon>
        <taxon>Anguillidae</taxon>
        <taxon>Anguilla</taxon>
    </lineage>
</organism>
<dbReference type="AlphaFoldDB" id="A0A0E9W7P4"/>
<sequence>MAVGLPLLMNTTECAYLGLMRNSFQVVGLKNTKHLRLISRSWFIHFIYPLDWGWKPEDKLTSS</sequence>
<reference evidence="1" key="1">
    <citation type="submission" date="2014-11" db="EMBL/GenBank/DDBJ databases">
        <authorList>
            <person name="Amaro Gonzalez C."/>
        </authorList>
    </citation>
    <scope>NUCLEOTIDE SEQUENCE</scope>
</reference>
<evidence type="ECO:0000313" key="1">
    <source>
        <dbReference type="EMBL" id="JAH86394.1"/>
    </source>
</evidence>